<dbReference type="AlphaFoldDB" id="A0A0E9V139"/>
<reference evidence="1" key="1">
    <citation type="submission" date="2014-11" db="EMBL/GenBank/DDBJ databases">
        <authorList>
            <person name="Amaro Gonzalez C."/>
        </authorList>
    </citation>
    <scope>NUCLEOTIDE SEQUENCE</scope>
</reference>
<protein>
    <submittedName>
        <fullName evidence="1">Uncharacterized protein</fullName>
    </submittedName>
</protein>
<organism evidence="1">
    <name type="scientific">Anguilla anguilla</name>
    <name type="common">European freshwater eel</name>
    <name type="synonym">Muraena anguilla</name>
    <dbReference type="NCBI Taxonomy" id="7936"/>
    <lineage>
        <taxon>Eukaryota</taxon>
        <taxon>Metazoa</taxon>
        <taxon>Chordata</taxon>
        <taxon>Craniata</taxon>
        <taxon>Vertebrata</taxon>
        <taxon>Euteleostomi</taxon>
        <taxon>Actinopterygii</taxon>
        <taxon>Neopterygii</taxon>
        <taxon>Teleostei</taxon>
        <taxon>Anguilliformes</taxon>
        <taxon>Anguillidae</taxon>
        <taxon>Anguilla</taxon>
    </lineage>
</organism>
<name>A0A0E9V139_ANGAN</name>
<accession>A0A0E9V139</accession>
<reference evidence="1" key="2">
    <citation type="journal article" date="2015" name="Fish Shellfish Immunol.">
        <title>Early steps in the European eel (Anguilla anguilla)-Vibrio vulnificus interaction in the gills: Role of the RtxA13 toxin.</title>
        <authorList>
            <person name="Callol A."/>
            <person name="Pajuelo D."/>
            <person name="Ebbesson L."/>
            <person name="Teles M."/>
            <person name="MacKenzie S."/>
            <person name="Amaro C."/>
        </authorList>
    </citation>
    <scope>NUCLEOTIDE SEQUENCE</scope>
</reference>
<proteinExistence type="predicted"/>
<sequence>MLLWPHFSSRLLAFCSYRF</sequence>
<dbReference type="EMBL" id="GBXM01037619">
    <property type="protein sequence ID" value="JAH70958.1"/>
    <property type="molecule type" value="Transcribed_RNA"/>
</dbReference>
<evidence type="ECO:0000313" key="1">
    <source>
        <dbReference type="EMBL" id="JAH70958.1"/>
    </source>
</evidence>